<gene>
    <name evidence="1" type="ORF">A2188_01910</name>
</gene>
<dbReference type="Proteomes" id="UP000179241">
    <property type="component" value="Unassembled WGS sequence"/>
</dbReference>
<dbReference type="AlphaFoldDB" id="A0A1F8CJA4"/>
<dbReference type="EMBL" id="MGHU01000055">
    <property type="protein sequence ID" value="OGM76400.1"/>
    <property type="molecule type" value="Genomic_DNA"/>
</dbReference>
<organism evidence="1 2">
    <name type="scientific">Candidatus Woesebacteria bacterium RIFOXYA1_FULL_43_9</name>
    <dbReference type="NCBI Taxonomy" id="1802534"/>
    <lineage>
        <taxon>Bacteria</taxon>
        <taxon>Candidatus Woeseibacteriota</taxon>
    </lineage>
</organism>
<accession>A0A1F8CJA4</accession>
<comment type="caution">
    <text evidence="1">The sequence shown here is derived from an EMBL/GenBank/DDBJ whole genome shotgun (WGS) entry which is preliminary data.</text>
</comment>
<protein>
    <submittedName>
        <fullName evidence="1">Uncharacterized protein</fullName>
    </submittedName>
</protein>
<name>A0A1F8CJA4_9BACT</name>
<sequence>MTEIFFTGLMYKMLPYDLMSVFRAPNIGEFEARTETEAGFGKRVDKCLRMIVLSCRSEDVVKIRNLKWIDPNNHNPSKTREELMAPGWLEIFPTTADEKKWLGDVDAWESVENANFYQEIEDGRRTGFGVVGNIFNAGRTPRNWDEYKDLMVELAEGDRAAVELALRYGKTMCIIQEEGGSGDWERIEKDDPGKGEVRGKYKDKANEIGNPVTDILAQVFNPRRYWETQAGKYPSPVERAIPDIPNFLANYLKMTTFLTDKDNPNSEVSLWEAWWYGITDSRAGGKVINPSTGKVVCNMADRYFPWEDVGIYSYRSMWLKIFFAAREAERPSGIMAFLSAKAWEDKAALHPETWKTFRAALDRGVSPLSQTDGIRSVYSSDEIDEMKKDLQKEIVCAAMEAMWLSESDKPWINHSEERAIPGSELKDRRKMTGKEAIIVAQRLANFPFIFRFTIDSSNEGTIEIEEKGKWVTYKKIKL</sequence>
<reference evidence="1 2" key="1">
    <citation type="journal article" date="2016" name="Nat. Commun.">
        <title>Thousands of microbial genomes shed light on interconnected biogeochemical processes in an aquifer system.</title>
        <authorList>
            <person name="Anantharaman K."/>
            <person name="Brown C.T."/>
            <person name="Hug L.A."/>
            <person name="Sharon I."/>
            <person name="Castelle C.J."/>
            <person name="Probst A.J."/>
            <person name="Thomas B.C."/>
            <person name="Singh A."/>
            <person name="Wilkins M.J."/>
            <person name="Karaoz U."/>
            <person name="Brodie E.L."/>
            <person name="Williams K.H."/>
            <person name="Hubbard S.S."/>
            <person name="Banfield J.F."/>
        </authorList>
    </citation>
    <scope>NUCLEOTIDE SEQUENCE [LARGE SCALE GENOMIC DNA]</scope>
</reference>
<evidence type="ECO:0000313" key="2">
    <source>
        <dbReference type="Proteomes" id="UP000179241"/>
    </source>
</evidence>
<evidence type="ECO:0000313" key="1">
    <source>
        <dbReference type="EMBL" id="OGM76400.1"/>
    </source>
</evidence>
<proteinExistence type="predicted"/>